<evidence type="ECO:0000259" key="8">
    <source>
        <dbReference type="Pfam" id="PF14322"/>
    </source>
</evidence>
<keyword evidence="4" id="KW-0472">Membrane</keyword>
<comment type="subcellular location">
    <subcellularLocation>
        <location evidence="1">Cell outer membrane</location>
    </subcellularLocation>
</comment>
<comment type="caution">
    <text evidence="9">The sequence shown here is derived from an EMBL/GenBank/DDBJ whole genome shotgun (WGS) entry which is preliminary data.</text>
</comment>
<dbReference type="InterPro" id="IPR012944">
    <property type="entry name" value="SusD_RagB_dom"/>
</dbReference>
<evidence type="ECO:0000256" key="1">
    <source>
        <dbReference type="ARBA" id="ARBA00004442"/>
    </source>
</evidence>
<keyword evidence="10" id="KW-1185">Reference proteome</keyword>
<feature type="signal peptide" evidence="6">
    <location>
        <begin position="1"/>
        <end position="23"/>
    </location>
</feature>
<organism evidence="9 10">
    <name type="scientific">Pedobacter frigiditerrae</name>
    <dbReference type="NCBI Taxonomy" id="2530452"/>
    <lineage>
        <taxon>Bacteria</taxon>
        <taxon>Pseudomonadati</taxon>
        <taxon>Bacteroidota</taxon>
        <taxon>Sphingobacteriia</taxon>
        <taxon>Sphingobacteriales</taxon>
        <taxon>Sphingobacteriaceae</taxon>
        <taxon>Pedobacter</taxon>
    </lineage>
</organism>
<keyword evidence="3 6" id="KW-0732">Signal</keyword>
<reference evidence="9 10" key="1">
    <citation type="submission" date="2019-02" db="EMBL/GenBank/DDBJ databases">
        <title>Pedobacter sp. RP-1-13 sp. nov., isolated from Arctic soil.</title>
        <authorList>
            <person name="Dahal R.H."/>
        </authorList>
    </citation>
    <scope>NUCLEOTIDE SEQUENCE [LARGE SCALE GENOMIC DNA]</scope>
    <source>
        <strain evidence="9 10">RP-1-13</strain>
    </source>
</reference>
<dbReference type="EMBL" id="SJSK01000005">
    <property type="protein sequence ID" value="TCC88651.1"/>
    <property type="molecule type" value="Genomic_DNA"/>
</dbReference>
<sequence>MSMKNIKKLNVVLALALCLVQWSCKGFLEIDPPSNSLVPATVFKSDEVATSAVLGIYSSMAASGYGSGDSGSISTICGLSADEYIAYSTVLIPFNINQVPADNSVLANLWLSVYQRIYASNSVLEGLSESKVLSPSVAAGLRGEALFTRAFNYFYLVNLFGAVPLHLTTDQRLNAIASRKPVGEVYAQLVADLQEAETLLADAYVGGERSRPNKAAARALLARVYLYIGDFKNAEVYASKVIDMTSVYALVGLNNIFLKNSQEAIWQLMPPAGANTNEGNLLILTATPIQVSLSANLAVNGFEVGDQRKVNWVRSFVNATGTYYYPFKYKVKSSTTVTEHSMVLRLAELYLIRAEARVNLDNLAGGLSDLNVIRVRAGLSGLGLTLNKSQLLSAIQGERRVELLGEWGHRWLDLKRTGTATLVLAPIKANWQATDVLYPIAKDEVNRNQNITQNEGY</sequence>
<evidence type="ECO:0000256" key="5">
    <source>
        <dbReference type="ARBA" id="ARBA00023237"/>
    </source>
</evidence>
<gene>
    <name evidence="9" type="ORF">EZ428_18615</name>
</gene>
<evidence type="ECO:0000259" key="7">
    <source>
        <dbReference type="Pfam" id="PF07980"/>
    </source>
</evidence>
<feature type="chain" id="PRO_5020899859" evidence="6">
    <location>
        <begin position="24"/>
        <end position="457"/>
    </location>
</feature>
<evidence type="ECO:0000313" key="9">
    <source>
        <dbReference type="EMBL" id="TCC88651.1"/>
    </source>
</evidence>
<dbReference type="InterPro" id="IPR011990">
    <property type="entry name" value="TPR-like_helical_dom_sf"/>
</dbReference>
<name>A0A4R0MP90_9SPHI</name>
<evidence type="ECO:0000313" key="10">
    <source>
        <dbReference type="Proteomes" id="UP000292884"/>
    </source>
</evidence>
<evidence type="ECO:0000256" key="3">
    <source>
        <dbReference type="ARBA" id="ARBA00022729"/>
    </source>
</evidence>
<dbReference type="AlphaFoldDB" id="A0A4R0MP90"/>
<evidence type="ECO:0000256" key="4">
    <source>
        <dbReference type="ARBA" id="ARBA00023136"/>
    </source>
</evidence>
<feature type="domain" description="RagB/SusD" evidence="7">
    <location>
        <begin position="318"/>
        <end position="457"/>
    </location>
</feature>
<comment type="similarity">
    <text evidence="2">Belongs to the SusD family.</text>
</comment>
<dbReference type="InterPro" id="IPR033985">
    <property type="entry name" value="SusD-like_N"/>
</dbReference>
<evidence type="ECO:0000256" key="6">
    <source>
        <dbReference type="SAM" id="SignalP"/>
    </source>
</evidence>
<proteinExistence type="inferred from homology"/>
<dbReference type="SUPFAM" id="SSF48452">
    <property type="entry name" value="TPR-like"/>
    <property type="match status" value="1"/>
</dbReference>
<evidence type="ECO:0000256" key="2">
    <source>
        <dbReference type="ARBA" id="ARBA00006275"/>
    </source>
</evidence>
<dbReference type="Pfam" id="PF14322">
    <property type="entry name" value="SusD-like_3"/>
    <property type="match status" value="1"/>
</dbReference>
<accession>A0A4R0MP90</accession>
<dbReference type="GO" id="GO:0009279">
    <property type="term" value="C:cell outer membrane"/>
    <property type="evidence" value="ECO:0007669"/>
    <property type="project" value="UniProtKB-SubCell"/>
</dbReference>
<dbReference type="Proteomes" id="UP000292884">
    <property type="component" value="Unassembled WGS sequence"/>
</dbReference>
<dbReference type="Pfam" id="PF07980">
    <property type="entry name" value="SusD_RagB"/>
    <property type="match status" value="1"/>
</dbReference>
<feature type="domain" description="SusD-like N-terminal" evidence="8">
    <location>
        <begin position="27"/>
        <end position="226"/>
    </location>
</feature>
<dbReference type="Gene3D" id="1.25.40.390">
    <property type="match status" value="1"/>
</dbReference>
<keyword evidence="5" id="KW-0998">Cell outer membrane</keyword>
<protein>
    <submittedName>
        <fullName evidence="9">RagB/SusD family nutrient uptake outer membrane protein</fullName>
    </submittedName>
</protein>
<dbReference type="OrthoDB" id="621570at2"/>
<dbReference type="CDD" id="cd08977">
    <property type="entry name" value="SusD"/>
    <property type="match status" value="1"/>
</dbReference>